<feature type="region of interest" description="Disordered" evidence="1">
    <location>
        <begin position="31"/>
        <end position="56"/>
    </location>
</feature>
<evidence type="ECO:0000256" key="1">
    <source>
        <dbReference type="SAM" id="MobiDB-lite"/>
    </source>
</evidence>
<accession>A0A0F9ATQ3</accession>
<protein>
    <submittedName>
        <fullName evidence="2">Uncharacterized protein</fullName>
    </submittedName>
</protein>
<proteinExistence type="predicted"/>
<comment type="caution">
    <text evidence="2">The sequence shown here is derived from an EMBL/GenBank/DDBJ whole genome shotgun (WGS) entry which is preliminary data.</text>
</comment>
<name>A0A0F9ATQ3_9ZZZZ</name>
<dbReference type="EMBL" id="LAZR01041049">
    <property type="protein sequence ID" value="KKL12974.1"/>
    <property type="molecule type" value="Genomic_DNA"/>
</dbReference>
<evidence type="ECO:0000313" key="2">
    <source>
        <dbReference type="EMBL" id="KKL12974.1"/>
    </source>
</evidence>
<reference evidence="2" key="1">
    <citation type="journal article" date="2015" name="Nature">
        <title>Complex archaea that bridge the gap between prokaryotes and eukaryotes.</title>
        <authorList>
            <person name="Spang A."/>
            <person name="Saw J.H."/>
            <person name="Jorgensen S.L."/>
            <person name="Zaremba-Niedzwiedzka K."/>
            <person name="Martijn J."/>
            <person name="Lind A.E."/>
            <person name="van Eijk R."/>
            <person name="Schleper C."/>
            <person name="Guy L."/>
            <person name="Ettema T.J."/>
        </authorList>
    </citation>
    <scope>NUCLEOTIDE SEQUENCE</scope>
</reference>
<gene>
    <name evidence="2" type="ORF">LCGC14_2530380</name>
</gene>
<organism evidence="2">
    <name type="scientific">marine sediment metagenome</name>
    <dbReference type="NCBI Taxonomy" id="412755"/>
    <lineage>
        <taxon>unclassified sequences</taxon>
        <taxon>metagenomes</taxon>
        <taxon>ecological metagenomes</taxon>
    </lineage>
</organism>
<dbReference type="AlphaFoldDB" id="A0A0F9ATQ3"/>
<sequence length="56" mass="6785">MPIILGRRYKVYVPLEKNPEWKQRRRKLMQKYGKPALNGVQTARKSRSREAERNEE</sequence>